<evidence type="ECO:0000259" key="7">
    <source>
        <dbReference type="Pfam" id="PF05695"/>
    </source>
</evidence>
<comment type="similarity">
    <text evidence="3">Belongs to the Ycf2 family.</text>
</comment>
<accession>A0A1Y3BZU4</accession>
<evidence type="ECO:0000256" key="4">
    <source>
        <dbReference type="ARBA" id="ARBA00022640"/>
    </source>
</evidence>
<evidence type="ECO:0000313" key="8">
    <source>
        <dbReference type="EMBL" id="OTF84625.1"/>
    </source>
</evidence>
<keyword evidence="5" id="KW-0547">Nucleotide-binding</keyword>
<feature type="domain" description="Ycf2 N-terminal" evidence="7">
    <location>
        <begin position="1"/>
        <end position="182"/>
    </location>
</feature>
<dbReference type="AlphaFoldDB" id="A0A1Y3BZU4"/>
<evidence type="ECO:0000256" key="6">
    <source>
        <dbReference type="ARBA" id="ARBA00022840"/>
    </source>
</evidence>
<dbReference type="GO" id="GO:0005524">
    <property type="term" value="F:ATP binding"/>
    <property type="evidence" value="ECO:0007669"/>
    <property type="project" value="UniProtKB-KW"/>
</dbReference>
<evidence type="ECO:0000256" key="3">
    <source>
        <dbReference type="ARBA" id="ARBA00009361"/>
    </source>
</evidence>
<dbReference type="InterPro" id="IPR056777">
    <property type="entry name" value="Ycf2_N"/>
</dbReference>
<dbReference type="EMBL" id="KZ113449">
    <property type="protein sequence ID" value="OTF84625.1"/>
    <property type="molecule type" value="Genomic_DNA"/>
</dbReference>
<dbReference type="PANTHER" id="PTHR33078:SF51">
    <property type="entry name" value="PROTEIN TIC 214"/>
    <property type="match status" value="1"/>
</dbReference>
<comment type="subcellular location">
    <subcellularLocation>
        <location evidence="2">Plastid</location>
    </subcellularLocation>
</comment>
<evidence type="ECO:0000256" key="5">
    <source>
        <dbReference type="ARBA" id="ARBA00022741"/>
    </source>
</evidence>
<protein>
    <recommendedName>
        <fullName evidence="7">Ycf2 N-terminal domain-containing protein</fullName>
    </recommendedName>
</protein>
<dbReference type="PANTHER" id="PTHR33078">
    <property type="entry name" value="PROTEIN YCF2-RELATED"/>
    <property type="match status" value="1"/>
</dbReference>
<sequence length="188" mass="22754">MKYTINQHLSNLKKSQKRWFDPLIFFYRTERSMNRDPDAYRYKWSTGSNNFQEHLEHFVSEQKSRLQVVFDRLRINPYSIDWSEVIDKKDLSKHFVSFCPSCFFFCLTHFLFVCQFREYPIHRSEIYIYQLKGPNDPQFLESIGLQIVHLKKLKPFLLDDHETCQKSKFLINGGTISPFLFIRYQVDD</sequence>
<proteinExistence type="inferred from homology"/>
<reference evidence="8" key="1">
    <citation type="submission" date="2017-02" db="EMBL/GenBank/DDBJ databases">
        <title>Sunflower complete genome.</title>
        <authorList>
            <person name="Langlade N."/>
            <person name="Munos S."/>
        </authorList>
    </citation>
    <scope>NUCLEOTIDE SEQUENCE [LARGE SCALE GENOMIC DNA]</scope>
    <source>
        <tissue evidence="8">Leaves</tissue>
    </source>
</reference>
<comment type="function">
    <text evidence="1">Probable ATPase of unknown function. Its presence in a non-photosynthetic plant (Epifagus virginiana) and experiments in tobacco indicate that it has an essential function which is probably not related to photosynthesis.</text>
</comment>
<evidence type="ECO:0000256" key="1">
    <source>
        <dbReference type="ARBA" id="ARBA00002329"/>
    </source>
</evidence>
<dbReference type="GO" id="GO:0009536">
    <property type="term" value="C:plastid"/>
    <property type="evidence" value="ECO:0007669"/>
    <property type="project" value="UniProtKB-SubCell"/>
</dbReference>
<evidence type="ECO:0000256" key="2">
    <source>
        <dbReference type="ARBA" id="ARBA00004474"/>
    </source>
</evidence>
<dbReference type="OMA" id="CAYPPSA"/>
<dbReference type="InParanoid" id="A0A1Y3BZU4"/>
<organism evidence="8">
    <name type="scientific">Helianthus annuus</name>
    <name type="common">Common sunflower</name>
    <dbReference type="NCBI Taxonomy" id="4232"/>
    <lineage>
        <taxon>Eukaryota</taxon>
        <taxon>Viridiplantae</taxon>
        <taxon>Streptophyta</taxon>
        <taxon>Embryophyta</taxon>
        <taxon>Tracheophyta</taxon>
        <taxon>Spermatophyta</taxon>
        <taxon>Magnoliopsida</taxon>
        <taxon>eudicotyledons</taxon>
        <taxon>Gunneridae</taxon>
        <taxon>Pentapetalae</taxon>
        <taxon>asterids</taxon>
        <taxon>campanulids</taxon>
        <taxon>Asterales</taxon>
        <taxon>Asteraceae</taxon>
        <taxon>Asteroideae</taxon>
        <taxon>Heliantheae alliance</taxon>
        <taxon>Heliantheae</taxon>
        <taxon>Helianthus</taxon>
    </lineage>
</organism>
<keyword evidence="6" id="KW-0067">ATP-binding</keyword>
<dbReference type="Pfam" id="PF05695">
    <property type="entry name" value="Ycf2"/>
    <property type="match status" value="1"/>
</dbReference>
<gene>
    <name evidence="8" type="ORF">HannXRQ_Chr00c0126g0571771</name>
</gene>
<keyword evidence="4" id="KW-0934">Plastid</keyword>
<dbReference type="STRING" id="4232.A0A1Y3BZU4"/>
<name>A0A1Y3BZU4_HELAN</name>